<gene>
    <name evidence="16" type="ORF">FisN_1Hh703</name>
</gene>
<feature type="domain" description="FYVE-type" evidence="14">
    <location>
        <begin position="1451"/>
        <end position="1509"/>
    </location>
</feature>
<evidence type="ECO:0000259" key="14">
    <source>
        <dbReference type="PROSITE" id="PS50178"/>
    </source>
</evidence>
<dbReference type="SUPFAM" id="SSF48403">
    <property type="entry name" value="Ankyrin repeat"/>
    <property type="match status" value="1"/>
</dbReference>
<dbReference type="PROSITE" id="PS50297">
    <property type="entry name" value="ANK_REP_REGION"/>
    <property type="match status" value="3"/>
</dbReference>
<proteinExistence type="inferred from homology"/>
<evidence type="ECO:0000256" key="2">
    <source>
        <dbReference type="ARBA" id="ARBA00022741"/>
    </source>
</evidence>
<dbReference type="CDD" id="cd00124">
    <property type="entry name" value="MYSc"/>
    <property type="match status" value="1"/>
</dbReference>
<evidence type="ECO:0000256" key="6">
    <source>
        <dbReference type="ARBA" id="ARBA00023123"/>
    </source>
</evidence>
<keyword evidence="12" id="KW-0175">Coiled coil</keyword>
<keyword evidence="8 11" id="KW-0009">Actin-binding</keyword>
<evidence type="ECO:0000259" key="15">
    <source>
        <dbReference type="PROSITE" id="PS51456"/>
    </source>
</evidence>
<dbReference type="InterPro" id="IPR000048">
    <property type="entry name" value="IQ_motif_EF-hand-BS"/>
</dbReference>
<reference evidence="16 17" key="1">
    <citation type="journal article" date="2015" name="Plant Cell">
        <title>Oil accumulation by the oleaginous diatom Fistulifera solaris as revealed by the genome and transcriptome.</title>
        <authorList>
            <person name="Tanaka T."/>
            <person name="Maeda Y."/>
            <person name="Veluchamy A."/>
            <person name="Tanaka M."/>
            <person name="Abida H."/>
            <person name="Marechal E."/>
            <person name="Bowler C."/>
            <person name="Muto M."/>
            <person name="Sunaga Y."/>
            <person name="Tanaka M."/>
            <person name="Yoshino T."/>
            <person name="Taniguchi T."/>
            <person name="Fukuda Y."/>
            <person name="Nemoto M."/>
            <person name="Matsumoto M."/>
            <person name="Wong P.S."/>
            <person name="Aburatani S."/>
            <person name="Fujibuchi W."/>
        </authorList>
    </citation>
    <scope>NUCLEOTIDE SEQUENCE [LARGE SCALE GENOMIC DNA]</scope>
    <source>
        <strain evidence="16 17">JPCC DA0580</strain>
    </source>
</reference>
<dbReference type="PANTHER" id="PTHR13140:SF845">
    <property type="entry name" value="MYOSIN-LIKE PROTEIN"/>
    <property type="match status" value="1"/>
</dbReference>
<feature type="region of interest" description="Disordered" evidence="13">
    <location>
        <begin position="1514"/>
        <end position="1535"/>
    </location>
</feature>
<accession>A0A1Z5JMX3</accession>
<dbReference type="InterPro" id="IPR000306">
    <property type="entry name" value="Znf_FYVE"/>
</dbReference>
<dbReference type="GO" id="GO:0007015">
    <property type="term" value="P:actin filament organization"/>
    <property type="evidence" value="ECO:0007669"/>
    <property type="project" value="TreeGrafter"/>
</dbReference>
<evidence type="ECO:0000313" key="16">
    <source>
        <dbReference type="EMBL" id="GAX15266.1"/>
    </source>
</evidence>
<dbReference type="GO" id="GO:0016020">
    <property type="term" value="C:membrane"/>
    <property type="evidence" value="ECO:0007669"/>
    <property type="project" value="TreeGrafter"/>
</dbReference>
<evidence type="ECO:0000256" key="10">
    <source>
        <dbReference type="PROSITE-ProRule" id="PRU00091"/>
    </source>
</evidence>
<dbReference type="Gene3D" id="6.20.240.20">
    <property type="match status" value="1"/>
</dbReference>
<evidence type="ECO:0000256" key="1">
    <source>
        <dbReference type="ARBA" id="ARBA00022723"/>
    </source>
</evidence>
<evidence type="ECO:0000256" key="9">
    <source>
        <dbReference type="PROSITE-ProRule" id="PRU00023"/>
    </source>
</evidence>
<keyword evidence="2 11" id="KW-0547">Nucleotide-binding</keyword>
<dbReference type="SMART" id="SM00248">
    <property type="entry name" value="ANK"/>
    <property type="match status" value="6"/>
</dbReference>
<keyword evidence="17" id="KW-1185">Reference proteome</keyword>
<keyword evidence="9" id="KW-0040">ANK repeat</keyword>
<dbReference type="InterPro" id="IPR017455">
    <property type="entry name" value="Znf_FYVE-rel"/>
</dbReference>
<dbReference type="GO" id="GO:0005737">
    <property type="term" value="C:cytoplasm"/>
    <property type="evidence" value="ECO:0007669"/>
    <property type="project" value="TreeGrafter"/>
</dbReference>
<feature type="binding site" evidence="11">
    <location>
        <begin position="155"/>
        <end position="162"/>
    </location>
    <ligand>
        <name>ATP</name>
        <dbReference type="ChEBI" id="CHEBI:30616"/>
    </ligand>
</feature>
<feature type="compositionally biased region" description="Polar residues" evidence="13">
    <location>
        <begin position="1517"/>
        <end position="1526"/>
    </location>
</feature>
<feature type="region of interest" description="Actin-binding" evidence="11">
    <location>
        <begin position="640"/>
        <end position="662"/>
    </location>
</feature>
<dbReference type="InterPro" id="IPR011011">
    <property type="entry name" value="Znf_FYVE_PHD"/>
</dbReference>
<protein>
    <recommendedName>
        <fullName evidence="18">Myosin V</fullName>
    </recommendedName>
</protein>
<comment type="caution">
    <text evidence="16">The sequence shown here is derived from an EMBL/GenBank/DDBJ whole genome shotgun (WGS) entry which is preliminary data.</text>
</comment>
<dbReference type="PRINTS" id="PR00193">
    <property type="entry name" value="MYOSINHEAVY"/>
</dbReference>
<dbReference type="SUPFAM" id="SSF52540">
    <property type="entry name" value="P-loop containing nucleoside triphosphate hydrolases"/>
    <property type="match status" value="1"/>
</dbReference>
<evidence type="ECO:0000256" key="11">
    <source>
        <dbReference type="PROSITE-ProRule" id="PRU00782"/>
    </source>
</evidence>
<dbReference type="InterPro" id="IPR036770">
    <property type="entry name" value="Ankyrin_rpt-contain_sf"/>
</dbReference>
<dbReference type="GO" id="GO:0005524">
    <property type="term" value="F:ATP binding"/>
    <property type="evidence" value="ECO:0007669"/>
    <property type="project" value="UniProtKB-UniRule"/>
</dbReference>
<evidence type="ECO:0000256" key="13">
    <source>
        <dbReference type="SAM" id="MobiDB-lite"/>
    </source>
</evidence>
<keyword evidence="6 11" id="KW-0518">Myosin</keyword>
<dbReference type="PROSITE" id="PS51456">
    <property type="entry name" value="MYOSIN_MOTOR"/>
    <property type="match status" value="1"/>
</dbReference>
<dbReference type="SUPFAM" id="SSF57903">
    <property type="entry name" value="FYVE/PHD zinc finger"/>
    <property type="match status" value="1"/>
</dbReference>
<organism evidence="16 17">
    <name type="scientific">Fistulifera solaris</name>
    <name type="common">Oleaginous diatom</name>
    <dbReference type="NCBI Taxonomy" id="1519565"/>
    <lineage>
        <taxon>Eukaryota</taxon>
        <taxon>Sar</taxon>
        <taxon>Stramenopiles</taxon>
        <taxon>Ochrophyta</taxon>
        <taxon>Bacillariophyta</taxon>
        <taxon>Bacillariophyceae</taxon>
        <taxon>Bacillariophycidae</taxon>
        <taxon>Naviculales</taxon>
        <taxon>Naviculaceae</taxon>
        <taxon>Fistulifera</taxon>
    </lineage>
</organism>
<feature type="repeat" description="ANK" evidence="9">
    <location>
        <begin position="1211"/>
        <end position="1243"/>
    </location>
</feature>
<dbReference type="Gene3D" id="1.25.40.20">
    <property type="entry name" value="Ankyrin repeat-containing domain"/>
    <property type="match status" value="2"/>
</dbReference>
<evidence type="ECO:0000313" key="17">
    <source>
        <dbReference type="Proteomes" id="UP000198406"/>
    </source>
</evidence>
<evidence type="ECO:0000256" key="12">
    <source>
        <dbReference type="SAM" id="Coils"/>
    </source>
</evidence>
<dbReference type="Gene3D" id="1.10.10.820">
    <property type="match status" value="1"/>
</dbReference>
<dbReference type="Pfam" id="PF00063">
    <property type="entry name" value="Myosin_head"/>
    <property type="match status" value="1"/>
</dbReference>
<evidence type="ECO:0000256" key="3">
    <source>
        <dbReference type="ARBA" id="ARBA00022771"/>
    </source>
</evidence>
<keyword evidence="5 11" id="KW-0067">ATP-binding</keyword>
<evidence type="ECO:0000256" key="7">
    <source>
        <dbReference type="ARBA" id="ARBA00023175"/>
    </source>
</evidence>
<dbReference type="Gene3D" id="1.20.5.190">
    <property type="match status" value="1"/>
</dbReference>
<dbReference type="EMBL" id="BDSP01000089">
    <property type="protein sequence ID" value="GAX15266.1"/>
    <property type="molecule type" value="Genomic_DNA"/>
</dbReference>
<keyword evidence="4" id="KW-0862">Zinc</keyword>
<dbReference type="Pfam" id="PF00612">
    <property type="entry name" value="IQ"/>
    <property type="match status" value="2"/>
</dbReference>
<dbReference type="SMART" id="SM00015">
    <property type="entry name" value="IQ"/>
    <property type="match status" value="3"/>
</dbReference>
<feature type="domain" description="Myosin motor" evidence="15">
    <location>
        <begin position="53"/>
        <end position="778"/>
    </location>
</feature>
<dbReference type="InterPro" id="IPR027417">
    <property type="entry name" value="P-loop_NTPase"/>
</dbReference>
<dbReference type="PROSITE" id="PS50096">
    <property type="entry name" value="IQ"/>
    <property type="match status" value="2"/>
</dbReference>
<dbReference type="InterPro" id="IPR013083">
    <property type="entry name" value="Znf_RING/FYVE/PHD"/>
</dbReference>
<dbReference type="InterPro" id="IPR036961">
    <property type="entry name" value="Kinesin_motor_dom_sf"/>
</dbReference>
<dbReference type="GO" id="GO:0000146">
    <property type="term" value="F:microfilament motor activity"/>
    <property type="evidence" value="ECO:0007669"/>
    <property type="project" value="TreeGrafter"/>
</dbReference>
<evidence type="ECO:0000256" key="5">
    <source>
        <dbReference type="ARBA" id="ARBA00022840"/>
    </source>
</evidence>
<keyword evidence="1" id="KW-0479">Metal-binding</keyword>
<sequence>MEVQPRTLSVTLTVDDPEFAPPELDRVSVSFAYNTGDNSKVCPSNTWWQQNETPPEDLTSLEQLHEPAVVFCLQTRYQNDCIYTYTGKVLLALNPFRAIETLYGPDVMAQYWQNDYSGQRPPPHIFAIAEDAYRSMVNAMQMADRSPNQSILVSGESGAGKTVTTKIIMRYLATLSEQSSHHSRGNAGIESQVLLSNPILESFGNARTVRNDNSSRFGKFMEILFEPSGCLTSAKIETYLLEKVRLISQAPGERNYHIFYELLAGLSQNERRCFQIGNKSARDFRMTSNSGTYDRRDGVSDRAKFQELKHALTTVGFTAMDQSDLFSIACALLHASNLTFLEIDAHEDSSALDRRNASFRAAVELLGVDENTLDSALCRHEIQARNERLYKNLDTARAQKALEALIKATYGALFNHIVRRMNTFIAGMPANRGAFIGVLDIFGFESFEVNSFEQLCINYCNEALQQQFNRFVFKLEQQEYQKEGIEWSFISFPDNQDILDLIEKKHGGILSILDEQSRLPRCTDSTFAQAVYEKCDGNVRFEATKSQQAVCTFSIDHYAGLVEYDTMNFLEKNKDELPKETTELLCTSSHPLLATLGRDLESESDEHSSSSVPKSRSKVLQRSSSSILRESVGTQFRAQLLALRSRIESTNPHYVRCLKPNDDLVPQNFNPLVIADQLRCAGVLEAIRVSRIGFPHRFAHDRFVQRYRLLANRQVGKAKRRTGIDCDELVQTLTPQVQSVVEEEGKEQSIDVFYGIQMGKTKVFLRRRAFEALEYMRGRKLENAAARIQSMARMHIARIDFEVARYAAIIIQRFVRQIEAYRRAQVLRVDNAVLTMQRAWRCYSARRILVAGLTIAWWGQSAYRGALARQYCAYVFLDNKVCMIQRAWKRHLSSHVFRKVRRAVIFLQSSHRRRSARKELIRLRQEARDVKAVAAERDKFRQESLKLKEELEKAKKAVETPKVVYKTVQANPARSEEVERLKAELQRLRTELSAVKTRQTSPRNQASELARLKEELSRREEQLDFLRQEVSSLRSHGDSFSIQSFVIEINPKDRMSPLPLTSSKSPMHSPDVSLLDEVGDSDNQAVFTSPLPVKDTPALDVLSPNGSNGTELRYLFSAIRQRNTKLFAQILKQSNEPCALVNEIDHHGRSAIHIATLCNVPEIVEILLQQGAATNVQDVDGETPLHLAGNASMIELLLKRGNANPNIPNLDGICSLHLAVQRRDIQSVKTLLMFNADMNSADNIRWFTSLHLIALSPRSDVMPSKDADLGSRIAQLLATKHGIHSPDLDYQDREGNAPLHYAVQLESEDACGVVSVFLGKGANPNIRNERNQSPLHLLCHNEELRSLNVFHEILHSMLFHGADPNQQSLTGCTPLHLSLYHKDIESAVQLVAWGAELHLLWKKPKRWNCFWTDTGEQEILALDMLEDDHSLHRILSAINRPQKWAPTRSWCMHCRGALGTHTRALHCRHCSRLVCGDCSTSCLPSEYFPKSFGVSEPSWVCSLCEKILRGRKEDMSNETQPASSSYGDDDDQFSC</sequence>
<feature type="repeat" description="ANK" evidence="9">
    <location>
        <begin position="1147"/>
        <end position="1179"/>
    </location>
</feature>
<keyword evidence="7 11" id="KW-0505">Motor protein</keyword>
<evidence type="ECO:0000256" key="4">
    <source>
        <dbReference type="ARBA" id="ARBA00022833"/>
    </source>
</evidence>
<dbReference type="InParanoid" id="A0A1Z5JMX3"/>
<feature type="repeat" description="ANK" evidence="9">
    <location>
        <begin position="1294"/>
        <end position="1329"/>
    </location>
</feature>
<dbReference type="SMART" id="SM00242">
    <property type="entry name" value="MYSc"/>
    <property type="match status" value="1"/>
</dbReference>
<dbReference type="Proteomes" id="UP000198406">
    <property type="component" value="Unassembled WGS sequence"/>
</dbReference>
<dbReference type="InterPro" id="IPR001609">
    <property type="entry name" value="Myosin_head_motor_dom-like"/>
</dbReference>
<evidence type="ECO:0008006" key="18">
    <source>
        <dbReference type="Google" id="ProtNLM"/>
    </source>
</evidence>
<dbReference type="PANTHER" id="PTHR13140">
    <property type="entry name" value="MYOSIN"/>
    <property type="match status" value="1"/>
</dbReference>
<dbReference type="PROSITE" id="PS50088">
    <property type="entry name" value="ANK_REPEAT"/>
    <property type="match status" value="3"/>
</dbReference>
<dbReference type="GO" id="GO:0051015">
    <property type="term" value="F:actin filament binding"/>
    <property type="evidence" value="ECO:0007669"/>
    <property type="project" value="TreeGrafter"/>
</dbReference>
<name>A0A1Z5JMX3_FISSO</name>
<dbReference type="SMART" id="SM00064">
    <property type="entry name" value="FYVE"/>
    <property type="match status" value="1"/>
</dbReference>
<dbReference type="Pfam" id="PF01363">
    <property type="entry name" value="FYVE"/>
    <property type="match status" value="1"/>
</dbReference>
<dbReference type="InterPro" id="IPR002110">
    <property type="entry name" value="Ankyrin_rpt"/>
</dbReference>
<keyword evidence="3 10" id="KW-0863">Zinc-finger</keyword>
<dbReference type="Gene3D" id="3.40.850.10">
    <property type="entry name" value="Kinesin motor domain"/>
    <property type="match status" value="1"/>
</dbReference>
<dbReference type="Pfam" id="PF12796">
    <property type="entry name" value="Ank_2"/>
    <property type="match status" value="1"/>
</dbReference>
<evidence type="ECO:0000256" key="8">
    <source>
        <dbReference type="ARBA" id="ARBA00023203"/>
    </source>
</evidence>
<dbReference type="Pfam" id="PF00023">
    <property type="entry name" value="Ank"/>
    <property type="match status" value="1"/>
</dbReference>
<dbReference type="PROSITE" id="PS50178">
    <property type="entry name" value="ZF_FYVE"/>
    <property type="match status" value="1"/>
</dbReference>
<dbReference type="Gene3D" id="3.30.40.10">
    <property type="entry name" value="Zinc/RING finger domain, C3HC4 (zinc finger)"/>
    <property type="match status" value="1"/>
</dbReference>
<dbReference type="OrthoDB" id="6108017at2759"/>
<dbReference type="GO" id="GO:0016459">
    <property type="term" value="C:myosin complex"/>
    <property type="evidence" value="ECO:0007669"/>
    <property type="project" value="UniProtKB-KW"/>
</dbReference>
<feature type="coiled-coil region" evidence="12">
    <location>
        <begin position="913"/>
        <end position="1036"/>
    </location>
</feature>
<comment type="similarity">
    <text evidence="11">Belongs to the TRAFAC class myosin-kinesin ATPase superfamily. Myosin family.</text>
</comment>
<dbReference type="GO" id="GO:0008270">
    <property type="term" value="F:zinc ion binding"/>
    <property type="evidence" value="ECO:0007669"/>
    <property type="project" value="UniProtKB-KW"/>
</dbReference>
<dbReference type="Gene3D" id="1.20.58.530">
    <property type="match status" value="1"/>
</dbReference>
<dbReference type="Gene3D" id="1.20.120.720">
    <property type="entry name" value="Myosin VI head, motor domain, U50 subdomain"/>
    <property type="match status" value="1"/>
</dbReference>